<dbReference type="EMBL" id="CAUYUJ010003072">
    <property type="protein sequence ID" value="CAK0803726.1"/>
    <property type="molecule type" value="Genomic_DNA"/>
</dbReference>
<organism evidence="3 4">
    <name type="scientific">Prorocentrum cordatum</name>
    <dbReference type="NCBI Taxonomy" id="2364126"/>
    <lineage>
        <taxon>Eukaryota</taxon>
        <taxon>Sar</taxon>
        <taxon>Alveolata</taxon>
        <taxon>Dinophyceae</taxon>
        <taxon>Prorocentrales</taxon>
        <taxon>Prorocentraceae</taxon>
        <taxon>Prorocentrum</taxon>
    </lineage>
</organism>
<evidence type="ECO:0000313" key="3">
    <source>
        <dbReference type="EMBL" id="CAK0803726.1"/>
    </source>
</evidence>
<protein>
    <recommendedName>
        <fullName evidence="5">Post-GPI attachment to proteins factor 3</fullName>
    </recommendedName>
</protein>
<reference evidence="3" key="1">
    <citation type="submission" date="2023-10" db="EMBL/GenBank/DDBJ databases">
        <authorList>
            <person name="Chen Y."/>
            <person name="Shah S."/>
            <person name="Dougan E. K."/>
            <person name="Thang M."/>
            <person name="Chan C."/>
        </authorList>
    </citation>
    <scope>NUCLEOTIDE SEQUENCE [LARGE SCALE GENOMIC DNA]</scope>
</reference>
<feature type="transmembrane region" description="Helical" evidence="2">
    <location>
        <begin position="38"/>
        <end position="56"/>
    </location>
</feature>
<evidence type="ECO:0000313" key="4">
    <source>
        <dbReference type="Proteomes" id="UP001189429"/>
    </source>
</evidence>
<feature type="transmembrane region" description="Helical" evidence="2">
    <location>
        <begin position="68"/>
        <end position="93"/>
    </location>
</feature>
<name>A0ABN9QIX6_9DINO</name>
<feature type="region of interest" description="Disordered" evidence="1">
    <location>
        <begin position="136"/>
        <end position="166"/>
    </location>
</feature>
<keyword evidence="2" id="KW-0812">Transmembrane</keyword>
<keyword evidence="2" id="KW-1133">Transmembrane helix</keyword>
<evidence type="ECO:0000256" key="1">
    <source>
        <dbReference type="SAM" id="MobiDB-lite"/>
    </source>
</evidence>
<feature type="transmembrane region" description="Helical" evidence="2">
    <location>
        <begin position="113"/>
        <end position="132"/>
    </location>
</feature>
<dbReference type="Proteomes" id="UP001189429">
    <property type="component" value="Unassembled WGS sequence"/>
</dbReference>
<sequence length="166" mass="18203">MIIVPLVGHQLFYGANILAINFNFMPYSTAGSWHRPRIGYEIIATITWSIIVYLAVRTHTNDNRWRGYGVDLRCCAIVCLFAAWFNSFVFTVAARHLEPSVRAPVAVTGSKRATAATSVLIGPMCLLFLAAVSRDPSKDMPPHSRGTAVSSPLQSPRSASAHCRRG</sequence>
<feature type="compositionally biased region" description="Polar residues" evidence="1">
    <location>
        <begin position="147"/>
        <end position="158"/>
    </location>
</feature>
<keyword evidence="4" id="KW-1185">Reference proteome</keyword>
<evidence type="ECO:0000256" key="2">
    <source>
        <dbReference type="SAM" id="Phobius"/>
    </source>
</evidence>
<comment type="caution">
    <text evidence="3">The sequence shown here is derived from an EMBL/GenBank/DDBJ whole genome shotgun (WGS) entry which is preliminary data.</text>
</comment>
<evidence type="ECO:0008006" key="5">
    <source>
        <dbReference type="Google" id="ProtNLM"/>
    </source>
</evidence>
<proteinExistence type="predicted"/>
<keyword evidence="2" id="KW-0472">Membrane</keyword>
<gene>
    <name evidence="3" type="ORF">PCOR1329_LOCUS10788</name>
</gene>
<accession>A0ABN9QIX6</accession>